<reference evidence="1 3" key="1">
    <citation type="submission" date="2018-03" db="EMBL/GenBank/DDBJ databases">
        <title>Draft Genome Sequences of six Lactobacillus pentosus Strains Isolated from Brines of Traditionally Fermented Spanish-Style Green Table Olives.</title>
        <authorList>
            <person name="Calero-Delgado B."/>
            <person name="Martin-Platero A.M."/>
            <person name="Perez-Pulido A.J."/>
            <person name="Benitez-Cabello A."/>
            <person name="Casimiro-Soriguer C.S."/>
            <person name="Martinez-Bueno M."/>
            <person name="Arroyo-Lopez F.N."/>
            <person name="Rodriguez-Gomez F."/>
            <person name="Bautista-Gallego J."/>
            <person name="Garrido-Fernandez A."/>
            <person name="Jimenez-Diaz R."/>
        </authorList>
    </citation>
    <scope>NUCLEOTIDE SEQUENCE [LARGE SCALE GENOMIC DNA]</scope>
    <source>
        <strain evidence="1 3">IG2</strain>
    </source>
</reference>
<accession>A0ABD7IN97</accession>
<dbReference type="AlphaFoldDB" id="A0ABD7IN97"/>
<evidence type="ECO:0000313" key="2">
    <source>
        <dbReference type="EMBL" id="RMW45251.1"/>
    </source>
</evidence>
<dbReference type="EMBL" id="RDCJ01000102">
    <property type="protein sequence ID" value="RMW45251.1"/>
    <property type="molecule type" value="Genomic_DNA"/>
</dbReference>
<dbReference type="Proteomes" id="UP000238378">
    <property type="component" value="Unassembled WGS sequence"/>
</dbReference>
<proteinExistence type="predicted"/>
<evidence type="ECO:0000313" key="3">
    <source>
        <dbReference type="Proteomes" id="UP000238378"/>
    </source>
</evidence>
<organism evidence="2 4">
    <name type="scientific">Lactiplantibacillus pentosus</name>
    <name type="common">Lactobacillus pentosus</name>
    <dbReference type="NCBI Taxonomy" id="1589"/>
    <lineage>
        <taxon>Bacteria</taxon>
        <taxon>Bacillati</taxon>
        <taxon>Bacillota</taxon>
        <taxon>Bacilli</taxon>
        <taxon>Lactobacillales</taxon>
        <taxon>Lactobacillaceae</taxon>
        <taxon>Lactiplantibacillus</taxon>
    </lineage>
</organism>
<evidence type="ECO:0000313" key="4">
    <source>
        <dbReference type="Proteomes" id="UP000276249"/>
    </source>
</evidence>
<dbReference type="EMBL" id="PVOB01000278">
    <property type="protein sequence ID" value="PRO91638.1"/>
    <property type="molecule type" value="Genomic_DNA"/>
</dbReference>
<reference evidence="2 4" key="2">
    <citation type="submission" date="2018-10" db="EMBL/GenBank/DDBJ databases">
        <title>Genome sequences of five Lactobacillus pentosus strains isolated from brines of traditionally fermented spanish-style green table olives and differences between them.</title>
        <authorList>
            <person name="Jimenez Diaz R."/>
        </authorList>
    </citation>
    <scope>NUCLEOTIDE SEQUENCE [LARGE SCALE GENOMIC DNA]</scope>
    <source>
        <strain evidence="2 4">IG10</strain>
    </source>
</reference>
<comment type="caution">
    <text evidence="2">The sequence shown here is derived from an EMBL/GenBank/DDBJ whole genome shotgun (WGS) entry which is preliminary data.</text>
</comment>
<name>A0ABD7IN97_LACPE</name>
<dbReference type="Proteomes" id="UP000276249">
    <property type="component" value="Unassembled WGS sequence"/>
</dbReference>
<gene>
    <name evidence="1" type="ORF">C6Y08_16215</name>
    <name evidence="2" type="ORF">D6U18_12140</name>
</gene>
<keyword evidence="3" id="KW-1185">Reference proteome</keyword>
<sequence>MADERPPIWVQLTTEYYVTGFSGNFLIGIDDTLWRLSTEKIVFVYKLKSCYINQPEKVLSGSMKLLVRRLKP</sequence>
<protein>
    <submittedName>
        <fullName evidence="2">Uncharacterized protein</fullName>
    </submittedName>
</protein>
<dbReference type="RefSeq" id="WP_105961925.1">
    <property type="nucleotide sequence ID" value="NZ_JALDYT010000002.1"/>
</dbReference>
<evidence type="ECO:0000313" key="1">
    <source>
        <dbReference type="EMBL" id="PRO91638.1"/>
    </source>
</evidence>